<name>A0A2D0NBF1_FLAN2</name>
<dbReference type="InterPro" id="IPR040686">
    <property type="entry name" value="PurK_C"/>
</dbReference>
<gene>
    <name evidence="6 7" type="primary">purK</name>
    <name evidence="9" type="ORF">CRP01_15340</name>
</gene>
<keyword evidence="5" id="KW-0456">Lyase</keyword>
<evidence type="ECO:0000259" key="8">
    <source>
        <dbReference type="PROSITE" id="PS50975"/>
    </source>
</evidence>
<dbReference type="SUPFAM" id="SSF51246">
    <property type="entry name" value="Rudiment single hybrid motif"/>
    <property type="match status" value="1"/>
</dbReference>
<keyword evidence="3" id="KW-0210">Decarboxylase</keyword>
<dbReference type="HAMAP" id="MF_01928">
    <property type="entry name" value="PurK"/>
    <property type="match status" value="1"/>
</dbReference>
<comment type="pathway">
    <text evidence="6 7">Purine metabolism; IMP biosynthesis via de novo pathway; 5-amino-1-(5-phospho-D-ribosyl)imidazole-4-carboxylate from 5-amino-1-(5-phospho-D-ribosyl)imidazole (N5-CAIR route): step 1/2.</text>
</comment>
<dbReference type="Pfam" id="PF22660">
    <property type="entry name" value="RS_preATP-grasp-like"/>
    <property type="match status" value="1"/>
</dbReference>
<keyword evidence="10" id="KW-1185">Reference proteome</keyword>
<dbReference type="Pfam" id="PF02222">
    <property type="entry name" value="ATP-grasp"/>
    <property type="match status" value="1"/>
</dbReference>
<feature type="binding site" evidence="6">
    <location>
        <position position="185"/>
    </location>
    <ligand>
        <name>ATP</name>
        <dbReference type="ChEBI" id="CHEBI:30616"/>
    </ligand>
</feature>
<feature type="binding site" evidence="6">
    <location>
        <position position="145"/>
    </location>
    <ligand>
        <name>ATP</name>
        <dbReference type="ChEBI" id="CHEBI:30616"/>
    </ligand>
</feature>
<dbReference type="GO" id="GO:0006189">
    <property type="term" value="P:'de novo' IMP biosynthetic process"/>
    <property type="evidence" value="ECO:0007669"/>
    <property type="project" value="UniProtKB-UniRule"/>
</dbReference>
<feature type="binding site" evidence="6">
    <location>
        <position position="103"/>
    </location>
    <ligand>
        <name>ATP</name>
        <dbReference type="ChEBI" id="CHEBI:30616"/>
    </ligand>
</feature>
<comment type="caution">
    <text evidence="6">Lacks conserved residue(s) required for the propagation of feature annotation.</text>
</comment>
<feature type="domain" description="ATP-grasp" evidence="8">
    <location>
        <begin position="107"/>
        <end position="294"/>
    </location>
</feature>
<dbReference type="InterPro" id="IPR003135">
    <property type="entry name" value="ATP-grasp_carboxylate-amine"/>
</dbReference>
<reference evidence="9 10" key="1">
    <citation type="submission" date="2017-10" db="EMBL/GenBank/DDBJ databases">
        <title>The draft genome sequence of Lewinella nigricans NBRC 102662.</title>
        <authorList>
            <person name="Wang K."/>
        </authorList>
    </citation>
    <scope>NUCLEOTIDE SEQUENCE [LARGE SCALE GENOMIC DNA]</scope>
    <source>
        <strain evidence="9 10">NBRC 102662</strain>
    </source>
</reference>
<dbReference type="Gene3D" id="3.30.470.20">
    <property type="entry name" value="ATP-grasp fold, B domain"/>
    <property type="match status" value="1"/>
</dbReference>
<evidence type="ECO:0000313" key="9">
    <source>
        <dbReference type="EMBL" id="PHN05842.1"/>
    </source>
</evidence>
<dbReference type="GO" id="GO:0046872">
    <property type="term" value="F:metal ion binding"/>
    <property type="evidence" value="ECO:0007669"/>
    <property type="project" value="InterPro"/>
</dbReference>
<dbReference type="InterPro" id="IPR013815">
    <property type="entry name" value="ATP_grasp_subdomain_1"/>
</dbReference>
<dbReference type="EMBL" id="PDUD01000020">
    <property type="protein sequence ID" value="PHN05842.1"/>
    <property type="molecule type" value="Genomic_DNA"/>
</dbReference>
<feature type="binding site" evidence="6">
    <location>
        <begin position="177"/>
        <end position="180"/>
    </location>
    <ligand>
        <name>ATP</name>
        <dbReference type="ChEBI" id="CHEBI:30616"/>
    </ligand>
</feature>
<comment type="subunit">
    <text evidence="6 7">Homodimer.</text>
</comment>
<dbReference type="GO" id="GO:0005524">
    <property type="term" value="F:ATP binding"/>
    <property type="evidence" value="ECO:0007669"/>
    <property type="project" value="UniProtKB-UniRule"/>
</dbReference>
<proteinExistence type="inferred from homology"/>
<dbReference type="GO" id="GO:0004638">
    <property type="term" value="F:phosphoribosylaminoimidazole carboxylase activity"/>
    <property type="evidence" value="ECO:0007669"/>
    <property type="project" value="InterPro"/>
</dbReference>
<dbReference type="InterPro" id="IPR005875">
    <property type="entry name" value="PurK"/>
</dbReference>
<dbReference type="Pfam" id="PF17769">
    <property type="entry name" value="PurK_C"/>
    <property type="match status" value="1"/>
</dbReference>
<sequence>MQFPRIGVLGGGQLGKMLALAAGPAHLPIDLMDASEDFPAAPYAHRFVTGNFKDYDDVYNFGKTVDVLTIEIEHVNTEALHQLVKEGVTVHPSPRALDIIKDKGLQKQFYAEHGIPSSDFVLYPDADALKAAVASGERSLPFVQKSRTAGYDGRGVSVIKTAEDLEDKLLPGPCVAEDLVAIDKELAVIAARNEKGEVRTFPAVEMIFNPVANLVEFLSCPAKVSQVVEEQADQLARRVIEAYDLCGLLAVELFLTKTGEILVNEVAPRPHNSGHHTIESCYTSQYDQHLRAILNWPLGSTQAKTPAVMVNLLGAEGHTGPAYYQGLEDCLALPGVNIHLYGKVMTKPFRKMGHVTVLGDSVEAAMATARQVQDSISVIAIEGS</sequence>
<evidence type="ECO:0000256" key="7">
    <source>
        <dbReference type="RuleBase" id="RU361200"/>
    </source>
</evidence>
<organism evidence="9 10">
    <name type="scientific">Flavilitoribacter nigricans (strain ATCC 23147 / DSM 23189 / NBRC 102662 / NCIMB 1420 / SS-2)</name>
    <name type="common">Lewinella nigricans</name>
    <dbReference type="NCBI Taxonomy" id="1122177"/>
    <lineage>
        <taxon>Bacteria</taxon>
        <taxon>Pseudomonadati</taxon>
        <taxon>Bacteroidota</taxon>
        <taxon>Saprospiria</taxon>
        <taxon>Saprospirales</taxon>
        <taxon>Lewinellaceae</taxon>
        <taxon>Flavilitoribacter</taxon>
    </lineage>
</organism>
<dbReference type="PANTHER" id="PTHR11609">
    <property type="entry name" value="PURINE BIOSYNTHESIS PROTEIN 6/7, PUR6/7"/>
    <property type="match status" value="1"/>
</dbReference>
<comment type="function">
    <text evidence="7">Catalyzes the ATP-dependent conversion of 5-aminoimidazole ribonucleotide (AIR) and HCO(3)- to N5-carboxyaminoimidazole ribonucleotide (N5-CAIR).</text>
</comment>
<dbReference type="Proteomes" id="UP000223913">
    <property type="component" value="Unassembled WGS sequence"/>
</dbReference>
<evidence type="ECO:0000256" key="4">
    <source>
        <dbReference type="ARBA" id="ARBA00022840"/>
    </source>
</evidence>
<dbReference type="RefSeq" id="WP_099150932.1">
    <property type="nucleotide sequence ID" value="NZ_PDUD01000020.1"/>
</dbReference>
<keyword evidence="1 6" id="KW-0547">Nucleotide-binding</keyword>
<evidence type="ECO:0000256" key="3">
    <source>
        <dbReference type="ARBA" id="ARBA00022793"/>
    </source>
</evidence>
<dbReference type="PROSITE" id="PS50975">
    <property type="entry name" value="ATP_GRASP"/>
    <property type="match status" value="1"/>
</dbReference>
<comment type="catalytic activity">
    <reaction evidence="6 7">
        <text>5-amino-1-(5-phospho-beta-D-ribosyl)imidazole + hydrogencarbonate + ATP = 5-carboxyamino-1-(5-phospho-D-ribosyl)imidazole + ADP + phosphate + 2 H(+)</text>
        <dbReference type="Rhea" id="RHEA:19317"/>
        <dbReference type="ChEBI" id="CHEBI:15378"/>
        <dbReference type="ChEBI" id="CHEBI:17544"/>
        <dbReference type="ChEBI" id="CHEBI:30616"/>
        <dbReference type="ChEBI" id="CHEBI:43474"/>
        <dbReference type="ChEBI" id="CHEBI:58730"/>
        <dbReference type="ChEBI" id="CHEBI:137981"/>
        <dbReference type="ChEBI" id="CHEBI:456216"/>
        <dbReference type="EC" id="6.3.4.18"/>
    </reaction>
</comment>
<keyword evidence="2 6" id="KW-0658">Purine biosynthesis</keyword>
<comment type="function">
    <text evidence="6">Catalyzes the ATP-dependent conversion of 5-aminoimidazole ribonucleotide (AIR) and HCO(3)(-) to N5-carboxyaminoimidazole ribonucleotide (N5-CAIR).</text>
</comment>
<accession>A0A2D0NBF1</accession>
<dbReference type="EC" id="6.3.4.18" evidence="6 7"/>
<evidence type="ECO:0000256" key="6">
    <source>
        <dbReference type="HAMAP-Rule" id="MF_01928"/>
    </source>
</evidence>
<evidence type="ECO:0000256" key="2">
    <source>
        <dbReference type="ARBA" id="ARBA00022755"/>
    </source>
</evidence>
<dbReference type="Gene3D" id="3.30.1490.20">
    <property type="entry name" value="ATP-grasp fold, A domain"/>
    <property type="match status" value="1"/>
</dbReference>
<dbReference type="InterPro" id="IPR016185">
    <property type="entry name" value="PreATP-grasp_dom_sf"/>
</dbReference>
<evidence type="ECO:0000313" key="10">
    <source>
        <dbReference type="Proteomes" id="UP000223913"/>
    </source>
</evidence>
<dbReference type="InterPro" id="IPR054350">
    <property type="entry name" value="PurT/PurK_preATP-grasp"/>
</dbReference>
<dbReference type="PANTHER" id="PTHR11609:SF5">
    <property type="entry name" value="PHOSPHORIBOSYLAMINOIMIDAZOLE CARBOXYLASE"/>
    <property type="match status" value="1"/>
</dbReference>
<dbReference type="AlphaFoldDB" id="A0A2D0NBF1"/>
<dbReference type="NCBIfam" id="TIGR01161">
    <property type="entry name" value="purK"/>
    <property type="match status" value="1"/>
</dbReference>
<comment type="similarity">
    <text evidence="6 7">Belongs to the PurK/PurT family.</text>
</comment>
<dbReference type="NCBIfam" id="NF004679">
    <property type="entry name" value="PRK06019.1-5"/>
    <property type="match status" value="1"/>
</dbReference>
<comment type="caution">
    <text evidence="9">The sequence shown here is derived from an EMBL/GenBank/DDBJ whole genome shotgun (WGS) entry which is preliminary data.</text>
</comment>
<evidence type="ECO:0000256" key="1">
    <source>
        <dbReference type="ARBA" id="ARBA00022741"/>
    </source>
</evidence>
<feature type="binding site" evidence="6">
    <location>
        <begin position="264"/>
        <end position="265"/>
    </location>
    <ligand>
        <name>ATP</name>
        <dbReference type="ChEBI" id="CHEBI:30616"/>
    </ligand>
</feature>
<dbReference type="InterPro" id="IPR011054">
    <property type="entry name" value="Rudment_hybrid_motif"/>
</dbReference>
<dbReference type="GO" id="GO:0005829">
    <property type="term" value="C:cytosol"/>
    <property type="evidence" value="ECO:0007669"/>
    <property type="project" value="TreeGrafter"/>
</dbReference>
<dbReference type="FunFam" id="3.30.470.20:FF:000037">
    <property type="entry name" value="Phosphoribosylaminoimidazole carboxylase, chloroplastic"/>
    <property type="match status" value="1"/>
</dbReference>
<keyword evidence="4 6" id="KW-0067">ATP-binding</keyword>
<dbReference type="OrthoDB" id="9804625at2"/>
<evidence type="ECO:0000256" key="5">
    <source>
        <dbReference type="ARBA" id="ARBA00023239"/>
    </source>
</evidence>
<dbReference type="SUPFAM" id="SSF56059">
    <property type="entry name" value="Glutathione synthetase ATP-binding domain-like"/>
    <property type="match status" value="1"/>
</dbReference>
<dbReference type="UniPathway" id="UPA00074">
    <property type="reaction ID" value="UER00942"/>
</dbReference>
<dbReference type="InterPro" id="IPR011761">
    <property type="entry name" value="ATP-grasp"/>
</dbReference>
<dbReference type="Gene3D" id="3.40.50.20">
    <property type="match status" value="1"/>
</dbReference>
<protein>
    <recommendedName>
        <fullName evidence="6 7">N5-carboxyaminoimidazole ribonucleotide synthase</fullName>
        <shortName evidence="6 7">N5-CAIR synthase</shortName>
        <ecNumber evidence="6 7">6.3.4.18</ecNumber>
    </recommendedName>
    <alternativeName>
        <fullName evidence="6 7">5-(carboxyamino)imidazole ribonucleotide synthetase</fullName>
    </alternativeName>
</protein>
<dbReference type="SUPFAM" id="SSF52440">
    <property type="entry name" value="PreATP-grasp domain"/>
    <property type="match status" value="1"/>
</dbReference>
<dbReference type="GO" id="GO:0034028">
    <property type="term" value="F:5-(carboxyamino)imidazole ribonucleotide synthase activity"/>
    <property type="evidence" value="ECO:0007669"/>
    <property type="project" value="UniProtKB-UniRule"/>
</dbReference>
<keyword evidence="6 7" id="KW-0436">Ligase</keyword>